<evidence type="ECO:0000313" key="1">
    <source>
        <dbReference type="EMBL" id="KAB2933666.1"/>
    </source>
</evidence>
<dbReference type="AlphaFoldDB" id="A0A833H2Y7"/>
<dbReference type="Proteomes" id="UP000460298">
    <property type="component" value="Unassembled WGS sequence"/>
</dbReference>
<name>A0A833H2Y7_9LEPT</name>
<sequence length="195" mass="22606">MALERESSLSDYEQEMLKRLEAKYSLPAEEESPFRGFPVLKARVIRGTHFLSYVNETQFRSLMSTFPDELVTTPLLFYSEKNRFQAICRSLMLDWSQELDRIAELLLESEQGTDHEMELQTFGLQVREDCYIYGYAGTPPIFASKDLFLSILQFVADSALEAKHVPSEFQKTCGRVLDHMRNLREIVKLESEKST</sequence>
<protein>
    <submittedName>
        <fullName evidence="1">Uncharacterized protein</fullName>
    </submittedName>
</protein>
<proteinExistence type="predicted"/>
<accession>A0A833H2Y7</accession>
<evidence type="ECO:0000313" key="2">
    <source>
        <dbReference type="Proteomes" id="UP000460298"/>
    </source>
</evidence>
<organism evidence="1 2">
    <name type="scientific">Leptonema illini</name>
    <dbReference type="NCBI Taxonomy" id="183"/>
    <lineage>
        <taxon>Bacteria</taxon>
        <taxon>Pseudomonadati</taxon>
        <taxon>Spirochaetota</taxon>
        <taxon>Spirochaetia</taxon>
        <taxon>Leptospirales</taxon>
        <taxon>Leptospiraceae</taxon>
        <taxon>Leptonema</taxon>
    </lineage>
</organism>
<comment type="caution">
    <text evidence="1">The sequence shown here is derived from an EMBL/GenBank/DDBJ whole genome shotgun (WGS) entry which is preliminary data.</text>
</comment>
<reference evidence="1 2" key="1">
    <citation type="submission" date="2019-10" db="EMBL/GenBank/DDBJ databases">
        <title>Extracellular Electron Transfer in a Candidatus Methanoperedens spp. Enrichment Culture.</title>
        <authorList>
            <person name="Berger S."/>
            <person name="Rangel Shaw D."/>
            <person name="Berben T."/>
            <person name="In 'T Zandt M."/>
            <person name="Frank J."/>
            <person name="Reimann J."/>
            <person name="Jetten M.S.M."/>
            <person name="Welte C.U."/>
        </authorList>
    </citation>
    <scope>NUCLEOTIDE SEQUENCE [LARGE SCALE GENOMIC DNA]</scope>
    <source>
        <strain evidence="1">SB12</strain>
    </source>
</reference>
<dbReference type="EMBL" id="WBUI01000005">
    <property type="protein sequence ID" value="KAB2933666.1"/>
    <property type="molecule type" value="Genomic_DNA"/>
</dbReference>
<gene>
    <name evidence="1" type="ORF">F9K24_07430</name>
</gene>